<proteinExistence type="predicted"/>
<dbReference type="EMBL" id="JAPTMU010000007">
    <property type="protein sequence ID" value="KAJ4940669.1"/>
    <property type="molecule type" value="Genomic_DNA"/>
</dbReference>
<gene>
    <name evidence="2" type="ORF">JOQ06_026965</name>
</gene>
<evidence type="ECO:0000256" key="1">
    <source>
        <dbReference type="SAM" id="MobiDB-lite"/>
    </source>
</evidence>
<accession>A0AAD6BDB9</accession>
<keyword evidence="3" id="KW-1185">Reference proteome</keyword>
<sequence length="50" mass="5637">MGIKRARAVIREEFQPSGNKSGGMRKTREKMAVNPHRTHSLTLAPNLFCL</sequence>
<feature type="non-terminal residue" evidence="2">
    <location>
        <position position="1"/>
    </location>
</feature>
<evidence type="ECO:0000313" key="3">
    <source>
        <dbReference type="Proteomes" id="UP001219934"/>
    </source>
</evidence>
<protein>
    <submittedName>
        <fullName evidence="2">Uncharacterized protein</fullName>
    </submittedName>
</protein>
<feature type="region of interest" description="Disordered" evidence="1">
    <location>
        <begin position="15"/>
        <end position="38"/>
    </location>
</feature>
<comment type="caution">
    <text evidence="2">The sequence shown here is derived from an EMBL/GenBank/DDBJ whole genome shotgun (WGS) entry which is preliminary data.</text>
</comment>
<organism evidence="2 3">
    <name type="scientific">Pogonophryne albipinna</name>
    <dbReference type="NCBI Taxonomy" id="1090488"/>
    <lineage>
        <taxon>Eukaryota</taxon>
        <taxon>Metazoa</taxon>
        <taxon>Chordata</taxon>
        <taxon>Craniata</taxon>
        <taxon>Vertebrata</taxon>
        <taxon>Euteleostomi</taxon>
        <taxon>Actinopterygii</taxon>
        <taxon>Neopterygii</taxon>
        <taxon>Teleostei</taxon>
        <taxon>Neoteleostei</taxon>
        <taxon>Acanthomorphata</taxon>
        <taxon>Eupercaria</taxon>
        <taxon>Perciformes</taxon>
        <taxon>Notothenioidei</taxon>
        <taxon>Pogonophryne</taxon>
    </lineage>
</organism>
<evidence type="ECO:0000313" key="2">
    <source>
        <dbReference type="EMBL" id="KAJ4940669.1"/>
    </source>
</evidence>
<reference evidence="2" key="1">
    <citation type="submission" date="2022-11" db="EMBL/GenBank/DDBJ databases">
        <title>Chromosome-level genome of Pogonophryne albipinna.</title>
        <authorList>
            <person name="Jo E."/>
        </authorList>
    </citation>
    <scope>NUCLEOTIDE SEQUENCE</scope>
    <source>
        <strain evidence="2">SGF0006</strain>
        <tissue evidence="2">Muscle</tissue>
    </source>
</reference>
<dbReference type="AlphaFoldDB" id="A0AAD6BDB9"/>
<dbReference type="Proteomes" id="UP001219934">
    <property type="component" value="Unassembled WGS sequence"/>
</dbReference>
<name>A0AAD6BDB9_9TELE</name>